<dbReference type="SUPFAM" id="SSF55874">
    <property type="entry name" value="ATPase domain of HSP90 chaperone/DNA topoisomerase II/histidine kinase"/>
    <property type="match status" value="1"/>
</dbReference>
<proteinExistence type="predicted"/>
<name>A0A9Q0GWH9_9MAGN</name>
<sequence>MEHRRCSKRPLVELDDEREKVYKFRVLLPNGTSVGLTLHEPGDEMSLDEFIDAIKREYFRTINTADPGKKKRKVLWRSNEIYIEDVVGNKFRRKFPFKHFKPYKCHIIRLNDGANEIADTFENMWDLTPDTDLLKELPEEYTFETALADLIDNSLQAVWSNGPNERRLISVTIDEQKIMIFDTGPGMDGSDENSIVKWGKMGASLHRLSRREAIGGKPPYLMPFFGMFGYGGPIASMHLGRSALVSAKTKESKKVYTLRLERDALLSSSGSEQTWRTDGGLRNALEDELRLSPLGSFTKVEIFEPKIRSLDAFKLQCRLKDIYFPYIQCDEISATGKTVRPIEFEVNGDDLAEIEGGEFAITNLHSCNGPEFVIQLHFSTIRVNTASTSPGSKALQEANARLRCVYFPIVEGKENINRILEKLDQGYESEENFDIFCRVSVQRLGRLLPDARWGMLPFMEPKQKRGDKAQLLKRCCRRVKCFVETDAGFNPTPSKTDLAHHHPFTTALKNFGNRCPEKENDTRVEIYRGDKPLSLLQLEKEYQDWVFQMHDGYDEEINCGEDEPVLVLKPCNKKGLGISSDVVRVHRVMRRKGVSWRYGQKVKILKGAAPGCHKNNIYATLEYILLEGFQGDVGGEARLICRPLDLPDDKGCLLSEINECPSLDIRGSLSIPISVIDFGKLEAIDTAEWNYLLEKRRQKAPSTIDMLNAQHCRQLEIDGALPVGSPVCAGHVPPREIVAVVRPADFSSSSVSKTLDQKYIVKVDQEMYMEVKFSGEGKDCEDEHIYAERVKPSSRKGFHGLYIFSLERKLPCLFQRAGVYAFSFSADFLDSADKKCDKKVVVKPSSKVRNWGPVNVEKFQSQDLSVGSCLPPLSIECYDVYGNHMPFTCVPEVLIKLDMNGRSIISVDKVKVVLSSDKMTIKVKDMMIESGEIDKIRPDYKATLVICSLDELFSVLVPCQVAPGPLCHVRTQSSNLDKCLLPGNVIEKIKLEMLDAFGNHVKKGVEILVNVDGFCFQDQAGPSRKVDDEGCVDLSSLLKVTGGYGKNVSLSVHLGEKLLFKEEFQVEKRELRTMSTVPEYCHAGYQLKNIVFEVVNPKGAVDEAIHDEVKYGQSHTLTITSGSVGIDDPVRYSFRHGRCTIPIIKVPSGENVFHFEVAHSHHPELNANFKIHILQDPKVESTEVVESHYSDGRISHLPESSLCVLNDIDSLVNSIMNDEKDLENDVIRMAIQIGNHEEKLKMLNDRKEAIEQDINDLQAEMEPELSSHLDFLVNGKELILKQIEKKGDTAAAVICNLSKTIQFQESQHYLQQDIVGIVALLGTVNENTVSRIFAEYLGEDHMLAVVCKSYAAASALEKYENGGKVDRRDALHAAATELGISINRRFLVICLEDIRPYTGKFKGKNPQRKLALPDPVLPTGGIPRGFIGYAVNMINPDIHYFNIRTAAGNGLRETLFYLLFGELQVYETRTDMRRAHSCIKHGAISLDGGIMKSDGIISLGYWEPEVCFPVIMSEVPRGLTADTVEILQQIKDKRLELLSTEGELTREIRNHDKAIKKFEKKKGRYNKLMDYKGPLLRRFQLEYKSNINEEY</sequence>
<keyword evidence="1" id="KW-0175">Coiled coil</keyword>
<keyword evidence="3" id="KW-1185">Reference proteome</keyword>
<dbReference type="Proteomes" id="UP001141806">
    <property type="component" value="Unassembled WGS sequence"/>
</dbReference>
<dbReference type="Pfam" id="PF13589">
    <property type="entry name" value="HATPase_c_3"/>
    <property type="match status" value="1"/>
</dbReference>
<reference evidence="2" key="1">
    <citation type="journal article" date="2023" name="Plant J.">
        <title>The genome of the king protea, Protea cynaroides.</title>
        <authorList>
            <person name="Chang J."/>
            <person name="Duong T.A."/>
            <person name="Schoeman C."/>
            <person name="Ma X."/>
            <person name="Roodt D."/>
            <person name="Barker N."/>
            <person name="Li Z."/>
            <person name="Van de Peer Y."/>
            <person name="Mizrachi E."/>
        </authorList>
    </citation>
    <scope>NUCLEOTIDE SEQUENCE</scope>
    <source>
        <tissue evidence="2">Young leaves</tissue>
    </source>
</reference>
<organism evidence="2 3">
    <name type="scientific">Protea cynaroides</name>
    <dbReference type="NCBI Taxonomy" id="273540"/>
    <lineage>
        <taxon>Eukaryota</taxon>
        <taxon>Viridiplantae</taxon>
        <taxon>Streptophyta</taxon>
        <taxon>Embryophyta</taxon>
        <taxon>Tracheophyta</taxon>
        <taxon>Spermatophyta</taxon>
        <taxon>Magnoliopsida</taxon>
        <taxon>Proteales</taxon>
        <taxon>Proteaceae</taxon>
        <taxon>Protea</taxon>
    </lineage>
</organism>
<protein>
    <submittedName>
        <fullName evidence="2">Uncharacterized protein</fullName>
    </submittedName>
</protein>
<dbReference type="EMBL" id="JAMYWD010000011">
    <property type="protein sequence ID" value="KAJ4954884.1"/>
    <property type="molecule type" value="Genomic_DNA"/>
</dbReference>
<dbReference type="Gene3D" id="3.30.565.10">
    <property type="entry name" value="Histidine kinase-like ATPase, C-terminal domain"/>
    <property type="match status" value="1"/>
</dbReference>
<dbReference type="InterPro" id="IPR036890">
    <property type="entry name" value="HATPase_C_sf"/>
</dbReference>
<evidence type="ECO:0000256" key="1">
    <source>
        <dbReference type="SAM" id="Coils"/>
    </source>
</evidence>
<gene>
    <name evidence="2" type="ORF">NE237_011667</name>
</gene>
<evidence type="ECO:0000313" key="3">
    <source>
        <dbReference type="Proteomes" id="UP001141806"/>
    </source>
</evidence>
<comment type="caution">
    <text evidence="2">The sequence shown here is derived from an EMBL/GenBank/DDBJ whole genome shotgun (WGS) entry which is preliminary data.</text>
</comment>
<dbReference type="OrthoDB" id="10036779at2759"/>
<dbReference type="PANTHER" id="PTHR33566">
    <property type="entry name" value="EN/SPM-LIKE TRANSPOSON-RELATED"/>
    <property type="match status" value="1"/>
</dbReference>
<evidence type="ECO:0000313" key="2">
    <source>
        <dbReference type="EMBL" id="KAJ4954884.1"/>
    </source>
</evidence>
<accession>A0A9Q0GWH9</accession>
<feature type="coiled-coil region" evidence="1">
    <location>
        <begin position="1233"/>
        <end position="1260"/>
    </location>
</feature>
<dbReference type="PANTHER" id="PTHR33566:SF1">
    <property type="entry name" value="EN_SPM-LIKE TRANSPOSON-RELATED"/>
    <property type="match status" value="1"/>
</dbReference>